<reference evidence="1 2" key="1">
    <citation type="journal article" date="2016" name="Mol. Biol. Evol.">
        <title>Comparative Genomics of Early-Diverging Mushroom-Forming Fungi Provides Insights into the Origins of Lignocellulose Decay Capabilities.</title>
        <authorList>
            <person name="Nagy L.G."/>
            <person name="Riley R."/>
            <person name="Tritt A."/>
            <person name="Adam C."/>
            <person name="Daum C."/>
            <person name="Floudas D."/>
            <person name="Sun H."/>
            <person name="Yadav J.S."/>
            <person name="Pangilinan J."/>
            <person name="Larsson K.H."/>
            <person name="Matsuura K."/>
            <person name="Barry K."/>
            <person name="Labutti K."/>
            <person name="Kuo R."/>
            <person name="Ohm R.A."/>
            <person name="Bhattacharya S.S."/>
            <person name="Shirouzu T."/>
            <person name="Yoshinaga Y."/>
            <person name="Martin F.M."/>
            <person name="Grigoriev I.V."/>
            <person name="Hibbett D.S."/>
        </authorList>
    </citation>
    <scope>NUCLEOTIDE SEQUENCE [LARGE SCALE GENOMIC DNA]</scope>
    <source>
        <strain evidence="1 2">HHB12029</strain>
    </source>
</reference>
<dbReference type="AlphaFoldDB" id="A0A165JG85"/>
<protein>
    <recommendedName>
        <fullName evidence="3">Protein kinase domain-containing protein</fullName>
    </recommendedName>
</protein>
<dbReference type="SUPFAM" id="SSF56112">
    <property type="entry name" value="Protein kinase-like (PK-like)"/>
    <property type="match status" value="1"/>
</dbReference>
<sequence length="207" mass="23351">MSLNAALGEYPADILEGHPTLWDDELQQFRPEYWAYHRLNVFQGTVLPHIYGFYNVILRHGESCVALVMEYIDAIPSKDLKQVVDIVASPPQALNVTAAGLSASTHALHALQVHQSDLTARNFLWTYDSIRHGCGPVAIDFGRAIRLGLYHRSRSFIEICNTLIEYKFQPDDVKAWVRSTLTADSTAAKMFDVENEEVGLYEDAINR</sequence>
<name>A0A165JG85_EXIGL</name>
<keyword evidence="2" id="KW-1185">Reference proteome</keyword>
<dbReference type="InParanoid" id="A0A165JG85"/>
<proteinExistence type="predicted"/>
<evidence type="ECO:0000313" key="1">
    <source>
        <dbReference type="EMBL" id="KZV94798.1"/>
    </source>
</evidence>
<dbReference type="OrthoDB" id="3271031at2759"/>
<evidence type="ECO:0000313" key="2">
    <source>
        <dbReference type="Proteomes" id="UP000077266"/>
    </source>
</evidence>
<dbReference type="Proteomes" id="UP000077266">
    <property type="component" value="Unassembled WGS sequence"/>
</dbReference>
<accession>A0A165JG85</accession>
<gene>
    <name evidence="1" type="ORF">EXIGLDRAFT_834765</name>
</gene>
<dbReference type="EMBL" id="KV425967">
    <property type="protein sequence ID" value="KZV94798.1"/>
    <property type="molecule type" value="Genomic_DNA"/>
</dbReference>
<evidence type="ECO:0008006" key="3">
    <source>
        <dbReference type="Google" id="ProtNLM"/>
    </source>
</evidence>
<organism evidence="1 2">
    <name type="scientific">Exidia glandulosa HHB12029</name>
    <dbReference type="NCBI Taxonomy" id="1314781"/>
    <lineage>
        <taxon>Eukaryota</taxon>
        <taxon>Fungi</taxon>
        <taxon>Dikarya</taxon>
        <taxon>Basidiomycota</taxon>
        <taxon>Agaricomycotina</taxon>
        <taxon>Agaricomycetes</taxon>
        <taxon>Auriculariales</taxon>
        <taxon>Exidiaceae</taxon>
        <taxon>Exidia</taxon>
    </lineage>
</organism>
<dbReference type="STRING" id="1314781.A0A165JG85"/>
<dbReference type="InterPro" id="IPR011009">
    <property type="entry name" value="Kinase-like_dom_sf"/>
</dbReference>